<dbReference type="Pfam" id="PF08447">
    <property type="entry name" value="PAS_3"/>
    <property type="match status" value="1"/>
</dbReference>
<dbReference type="EMBL" id="UOEQ01000545">
    <property type="protein sequence ID" value="VAW24660.1"/>
    <property type="molecule type" value="Genomic_DNA"/>
</dbReference>
<protein>
    <submittedName>
        <fullName evidence="2">Putative sensor (PAS) domain for methyl-accepting chemotaxis sensory transducer</fullName>
    </submittedName>
</protein>
<dbReference type="Gene3D" id="3.30.450.20">
    <property type="entry name" value="PAS domain"/>
    <property type="match status" value="1"/>
</dbReference>
<gene>
    <name evidence="2" type="ORF">MNBD_ALPHA11-2225</name>
</gene>
<organism evidence="2">
    <name type="scientific">hydrothermal vent metagenome</name>
    <dbReference type="NCBI Taxonomy" id="652676"/>
    <lineage>
        <taxon>unclassified sequences</taxon>
        <taxon>metagenomes</taxon>
        <taxon>ecological metagenomes</taxon>
    </lineage>
</organism>
<dbReference type="NCBIfam" id="TIGR00229">
    <property type="entry name" value="sensory_box"/>
    <property type="match status" value="1"/>
</dbReference>
<dbReference type="PROSITE" id="PS50112">
    <property type="entry name" value="PAS"/>
    <property type="match status" value="1"/>
</dbReference>
<evidence type="ECO:0000313" key="2">
    <source>
        <dbReference type="EMBL" id="VAW24660.1"/>
    </source>
</evidence>
<dbReference type="InterPro" id="IPR000014">
    <property type="entry name" value="PAS"/>
</dbReference>
<name>A0A3B0U6I5_9ZZZZ</name>
<evidence type="ECO:0000259" key="1">
    <source>
        <dbReference type="PROSITE" id="PS50112"/>
    </source>
</evidence>
<feature type="domain" description="PAS" evidence="1">
    <location>
        <begin position="6"/>
        <end position="76"/>
    </location>
</feature>
<reference evidence="2" key="1">
    <citation type="submission" date="2018-06" db="EMBL/GenBank/DDBJ databases">
        <authorList>
            <person name="Zhirakovskaya E."/>
        </authorList>
    </citation>
    <scope>NUCLEOTIDE SEQUENCE</scope>
</reference>
<sequence length="176" mass="20191">MSTHSSVTNVERFFEDREIIVSKTDLKGRITYANDVFVKISGFSEAELIGHPHAIIRHPQMPRCVFKLLWDTLARGEEIFAYVINRCKNGDHYWVYANVTASRDHAGTIISYHSNRTVPDSKIVQQYVAPLYQTLLAEEKRHNNAKTGMNASFQMLVDVLTENNMDYDEFLFSLAS</sequence>
<dbReference type="SUPFAM" id="SSF55785">
    <property type="entry name" value="PYP-like sensor domain (PAS domain)"/>
    <property type="match status" value="1"/>
</dbReference>
<dbReference type="InterPro" id="IPR035965">
    <property type="entry name" value="PAS-like_dom_sf"/>
</dbReference>
<dbReference type="AlphaFoldDB" id="A0A3B0U6I5"/>
<dbReference type="InterPro" id="IPR013655">
    <property type="entry name" value="PAS_fold_3"/>
</dbReference>
<dbReference type="CDD" id="cd00130">
    <property type="entry name" value="PAS"/>
    <property type="match status" value="1"/>
</dbReference>
<accession>A0A3B0U6I5</accession>
<proteinExistence type="predicted"/>